<dbReference type="InterPro" id="IPR011006">
    <property type="entry name" value="CheY-like_superfamily"/>
</dbReference>
<evidence type="ECO:0000313" key="5">
    <source>
        <dbReference type="EMBL" id="HDD44360.1"/>
    </source>
</evidence>
<dbReference type="PANTHER" id="PTHR44591:SF19">
    <property type="entry name" value="TWO-COMPONENT RESPONSE REGULATOR-RELATED"/>
    <property type="match status" value="1"/>
</dbReference>
<proteinExistence type="predicted"/>
<keyword evidence="1 2" id="KW-0597">Phosphoprotein</keyword>
<dbReference type="GO" id="GO:0000160">
    <property type="term" value="P:phosphorelay signal transduction system"/>
    <property type="evidence" value="ECO:0007669"/>
    <property type="project" value="InterPro"/>
</dbReference>
<dbReference type="SUPFAM" id="SSF52172">
    <property type="entry name" value="CheY-like"/>
    <property type="match status" value="1"/>
</dbReference>
<evidence type="ECO:0000259" key="4">
    <source>
        <dbReference type="PROSITE" id="PS50110"/>
    </source>
</evidence>
<feature type="coiled-coil region" evidence="3">
    <location>
        <begin position="133"/>
        <end position="160"/>
    </location>
</feature>
<dbReference type="SMART" id="SM00448">
    <property type="entry name" value="REC"/>
    <property type="match status" value="1"/>
</dbReference>
<dbReference type="Gene3D" id="3.40.50.2300">
    <property type="match status" value="1"/>
</dbReference>
<dbReference type="AlphaFoldDB" id="A0A7C0U2S1"/>
<sequence length="209" mass="24848">MSATVLFVDDEVRILAAIKRMLRQENYKKIFVSRAIEALEIIEKEPVQVLVTDLRMPEMDGLALIRKVKEKRPEIVCIILTAYSQVPTLLAAINQGDVFRYLTKPWNSEEDFKKVIQEAIACYAQQEEQKNLIKRLTLQTRAMRNTLERYEKRLKNYHQQHKIILHHFTTYIEPAFKKLISEKNLKEYTEIKQQFEEFKRLLTSQEFSQ</sequence>
<dbReference type="EMBL" id="DRBS01000224">
    <property type="protein sequence ID" value="HDD44360.1"/>
    <property type="molecule type" value="Genomic_DNA"/>
</dbReference>
<dbReference type="InterPro" id="IPR050595">
    <property type="entry name" value="Bact_response_regulator"/>
</dbReference>
<dbReference type="InterPro" id="IPR001789">
    <property type="entry name" value="Sig_transdc_resp-reg_receiver"/>
</dbReference>
<accession>A0A7C0U2S1</accession>
<gene>
    <name evidence="5" type="ORF">ENG63_05825</name>
</gene>
<comment type="caution">
    <text evidence="5">The sequence shown here is derived from an EMBL/GenBank/DDBJ whole genome shotgun (WGS) entry which is preliminary data.</text>
</comment>
<name>A0A7C0U2S1_DESA2</name>
<keyword evidence="3" id="KW-0175">Coiled coil</keyword>
<evidence type="ECO:0000256" key="3">
    <source>
        <dbReference type="SAM" id="Coils"/>
    </source>
</evidence>
<evidence type="ECO:0000256" key="1">
    <source>
        <dbReference type="ARBA" id="ARBA00022553"/>
    </source>
</evidence>
<feature type="domain" description="Response regulatory" evidence="4">
    <location>
        <begin position="4"/>
        <end position="119"/>
    </location>
</feature>
<dbReference type="PROSITE" id="PS50110">
    <property type="entry name" value="RESPONSE_REGULATORY"/>
    <property type="match status" value="1"/>
</dbReference>
<organism evidence="5">
    <name type="scientific">Desulfofervidus auxilii</name>
    <dbReference type="NCBI Taxonomy" id="1621989"/>
    <lineage>
        <taxon>Bacteria</taxon>
        <taxon>Pseudomonadati</taxon>
        <taxon>Thermodesulfobacteriota</taxon>
        <taxon>Candidatus Desulfofervidia</taxon>
        <taxon>Candidatus Desulfofervidales</taxon>
        <taxon>Candidatus Desulfofervidaceae</taxon>
        <taxon>Candidatus Desulfofervidus</taxon>
    </lineage>
</organism>
<reference evidence="5" key="1">
    <citation type="journal article" date="2020" name="mSystems">
        <title>Genome- and Community-Level Interaction Insights into Carbon Utilization and Element Cycling Functions of Hydrothermarchaeota in Hydrothermal Sediment.</title>
        <authorList>
            <person name="Zhou Z."/>
            <person name="Liu Y."/>
            <person name="Xu W."/>
            <person name="Pan J."/>
            <person name="Luo Z.H."/>
            <person name="Li M."/>
        </authorList>
    </citation>
    <scope>NUCLEOTIDE SEQUENCE [LARGE SCALE GENOMIC DNA]</scope>
    <source>
        <strain evidence="5">HyVt-233</strain>
    </source>
</reference>
<dbReference type="PANTHER" id="PTHR44591">
    <property type="entry name" value="STRESS RESPONSE REGULATOR PROTEIN 1"/>
    <property type="match status" value="1"/>
</dbReference>
<feature type="modified residue" description="4-aspartylphosphate" evidence="2">
    <location>
        <position position="53"/>
    </location>
</feature>
<protein>
    <submittedName>
        <fullName evidence="5">Response regulator</fullName>
    </submittedName>
</protein>
<dbReference type="Proteomes" id="UP000886289">
    <property type="component" value="Unassembled WGS sequence"/>
</dbReference>
<dbReference type="Pfam" id="PF00072">
    <property type="entry name" value="Response_reg"/>
    <property type="match status" value="1"/>
</dbReference>
<evidence type="ECO:0000256" key="2">
    <source>
        <dbReference type="PROSITE-ProRule" id="PRU00169"/>
    </source>
</evidence>
<dbReference type="CDD" id="cd17569">
    <property type="entry name" value="REC_HupR-like"/>
    <property type="match status" value="1"/>
</dbReference>